<dbReference type="EMBL" id="PJEX01000064">
    <property type="protein sequence ID" value="TKW56568.1"/>
    <property type="molecule type" value="Genomic_DNA"/>
</dbReference>
<reference evidence="2 3" key="1">
    <citation type="journal article" date="2019" name="PLoS ONE">
        <title>Comparative genome analysis indicates high evolutionary potential of pathogenicity genes in Colletotrichum tanaceti.</title>
        <authorList>
            <person name="Lelwala R.V."/>
            <person name="Korhonen P.K."/>
            <person name="Young N.D."/>
            <person name="Scott J.B."/>
            <person name="Ades P.A."/>
            <person name="Gasser R.B."/>
            <person name="Taylor P.W.J."/>
        </authorList>
    </citation>
    <scope>NUCLEOTIDE SEQUENCE [LARGE SCALE GENOMIC DNA]</scope>
    <source>
        <strain evidence="2">BRIP57314</strain>
    </source>
</reference>
<evidence type="ECO:0000313" key="3">
    <source>
        <dbReference type="Proteomes" id="UP000310108"/>
    </source>
</evidence>
<feature type="chain" id="PRO_5020292301" evidence="1">
    <location>
        <begin position="23"/>
        <end position="66"/>
    </location>
</feature>
<accession>A0A4U6XLN7</accession>
<dbReference type="AlphaFoldDB" id="A0A4U6XLN7"/>
<name>A0A4U6XLN7_9PEZI</name>
<keyword evidence="3" id="KW-1185">Reference proteome</keyword>
<gene>
    <name evidence="2" type="ORF">CTA1_9413</name>
</gene>
<evidence type="ECO:0000256" key="1">
    <source>
        <dbReference type="SAM" id="SignalP"/>
    </source>
</evidence>
<organism evidence="2 3">
    <name type="scientific">Colletotrichum tanaceti</name>
    <dbReference type="NCBI Taxonomy" id="1306861"/>
    <lineage>
        <taxon>Eukaryota</taxon>
        <taxon>Fungi</taxon>
        <taxon>Dikarya</taxon>
        <taxon>Ascomycota</taxon>
        <taxon>Pezizomycotina</taxon>
        <taxon>Sordariomycetes</taxon>
        <taxon>Hypocreomycetidae</taxon>
        <taxon>Glomerellales</taxon>
        <taxon>Glomerellaceae</taxon>
        <taxon>Colletotrichum</taxon>
        <taxon>Colletotrichum destructivum species complex</taxon>
    </lineage>
</organism>
<dbReference type="Proteomes" id="UP000310108">
    <property type="component" value="Unassembled WGS sequence"/>
</dbReference>
<sequence length="66" mass="6968">MGRDGAAPRVAVWGWLTVEINAAVVVGVDLGDKLVDLLDAGVQAERLHGNLELLGVDGTWCQKSVI</sequence>
<comment type="caution">
    <text evidence="2">The sequence shown here is derived from an EMBL/GenBank/DDBJ whole genome shotgun (WGS) entry which is preliminary data.</text>
</comment>
<evidence type="ECO:0000313" key="2">
    <source>
        <dbReference type="EMBL" id="TKW56568.1"/>
    </source>
</evidence>
<feature type="signal peptide" evidence="1">
    <location>
        <begin position="1"/>
        <end position="22"/>
    </location>
</feature>
<proteinExistence type="predicted"/>
<keyword evidence="1" id="KW-0732">Signal</keyword>
<protein>
    <submittedName>
        <fullName evidence="2">Uncharacterized protein</fullName>
    </submittedName>
</protein>